<feature type="compositionally biased region" description="Low complexity" evidence="5">
    <location>
        <begin position="1273"/>
        <end position="1287"/>
    </location>
</feature>
<dbReference type="SMART" id="SM00827">
    <property type="entry name" value="PKS_AT"/>
    <property type="match status" value="1"/>
</dbReference>
<dbReference type="InterPro" id="IPR009081">
    <property type="entry name" value="PP-bd_ACP"/>
</dbReference>
<evidence type="ECO:0000256" key="1">
    <source>
        <dbReference type="ARBA" id="ARBA00022450"/>
    </source>
</evidence>
<accession>A0ABT7FX48</accession>
<dbReference type="InterPro" id="IPR014031">
    <property type="entry name" value="Ketoacyl_synth_C"/>
</dbReference>
<dbReference type="InterPro" id="IPR014030">
    <property type="entry name" value="Ketoacyl_synth_N"/>
</dbReference>
<dbReference type="Gene3D" id="3.40.47.10">
    <property type="match status" value="1"/>
</dbReference>
<dbReference type="SMART" id="SM00825">
    <property type="entry name" value="PKS_KS"/>
    <property type="match status" value="1"/>
</dbReference>
<feature type="domain" description="Carrier" evidence="6">
    <location>
        <begin position="1177"/>
        <end position="1251"/>
    </location>
</feature>
<evidence type="ECO:0000313" key="8">
    <source>
        <dbReference type="EMBL" id="MDK4290565.1"/>
    </source>
</evidence>
<feature type="region of interest" description="Disordered" evidence="5">
    <location>
        <begin position="1254"/>
        <end position="1312"/>
    </location>
</feature>
<dbReference type="Gene3D" id="3.30.70.250">
    <property type="entry name" value="Malonyl-CoA ACP transacylase, ACP-binding"/>
    <property type="match status" value="1"/>
</dbReference>
<comment type="caution">
    <text evidence="8">The sequence shown here is derived from an EMBL/GenBank/DDBJ whole genome shotgun (WGS) entry which is preliminary data.</text>
</comment>
<dbReference type="Pfam" id="PF23297">
    <property type="entry name" value="ACP_SdgA_C"/>
    <property type="match status" value="1"/>
</dbReference>
<evidence type="ECO:0000313" key="9">
    <source>
        <dbReference type="Proteomes" id="UP001239759"/>
    </source>
</evidence>
<sequence>MTVEQLKSWLTEWVVKVTDLPVEEVSENKPLEALGLSSRDAVILSGELETLLDTRLDPTIAYEYPTIASLAQRLVDGPAEDSARAGAAQQSYERADVAGAGNGAHGGAGAYGGDIAIVGMSARFPQADGLDEYWKLLAEGRTATGELPLGRWSEYQSDPVMSEKMGKINLTGGYLDDIASFDPEFFGLSPIEATNMDPQQRIMLELTWHALENAHLPANELKGKPVGVFMGSSNNDYGMLIAADPAEAHPYALTGTSSAVIPNRISYAFDFRGPSLNVDTACSSSLVSVHQAVRELRYGSCDVAIAGGVNILASPFVSTAFGELGVISPSGAIHAFSDDADGFVRADGAGVVVLKRLADAEAAGDEILAVIKGSATNSDGHSNGLTAPNPEAQIDVLRRAYADAGIDPATVDYVETHGTGTILGDPIEASALGAVLGPRRETDTLIGSVKSNIGHSESAAGIASLIKVVLSIQNDTVPPSVNFSEPNRYIDFEKERLEVVEDPREWPSENKIAGISGFGFGGTNAHVVVQKYDEVRASQNVAAQKAAVQDALAHDGAAGVAVAREAQPRLNSDHVVLPISGLVPSRRRQAAGDLADYLEDAQSNKDFDLQAVARTLAKRNHGRSRAAIVAADAGEAVKRLRKLAEGKAATSAFSGDAPESPGPVFVYSGFGSQHRKMVKDLLEQSPFFAARMAELDEIVDFEGGWSVLELVRDDEQTYNTETAQVAITAIQIALTDLLAQCGARPAAVIGMSMGEIAAAYAAGGLRAEDAMLIACHRARLMGEGENALTGDAQGAMAVVELSAQQISDYAEQEEFAGVEPAVYAGPGMTTVGGPRAAILRLVEKLEEEGKFARALDVKGAGHTSMVEPLLGELEGAIAGIEPAPLHTPLFSSVDKIHHQRGAVVHNEDYWLEMTRQPVYFQDVVTSAFAHGHNTMVEISPNPVALMGMMNTAFSVDKANAKLLKTLKRKEDSANNLVDLLAQLYVLGQPVDFSQLYGSGEYAAVPNTRFKKQRYWTNARPSPGAAGLPGTRVNLPDGRTVFSVDADQVPSALALLEAAAEAMQPGAQLVAVEEPRTLPAQGELTTIAQRNVGGVALTVHDMTAGVVVAEGFATTLALADGGVGAHAQSQNLGVAPIPESPLAAGVPDAEGAAGAAAAGNNLGMPVADSGVRWDPEAETVEERLRLIVSESMGYDAEDLPGELPLIDLGLDSLMGMRIKNRVENDFQIPPLQVQALRDASVADVVAMVNQAVAEKHGSAGPTPENGAAVRDDQSSSAKSSAEQSSADQPGRPDQPEQAQQPEQSYATQTEGVGVAPRDAAERLVFATWASLTGHAATGVTSTLPEISGEVADKIAERLSERSGMNIGAELVGKAENLEEIANVVREGLETDVEGNIRVLREGSAEAPVVFMFHPAGGSSVVYQPLARRLPQEVSVYGVERREGSLEERVADYLGDIRKYAKGRPVILGGWSFGGALAYEAASQLLADAGNAVNADNADNSTHGIDLAYIALLDTTQPSEPIPDTLDETKARWERYAAFAERTYGLDFPVPYELLETAGEEALMQMLEQFLASSDASEHGLSAGVLEHQRASFVDNMILGKLDFARWADVDLPVLLFRAERMHDGAIELEPRYADIDPDGGWGAIVDELEIVQLPGDHLAVPDEPAIGIVAEHMDRWMKSKIPAAREEH</sequence>
<evidence type="ECO:0000256" key="3">
    <source>
        <dbReference type="ARBA" id="ARBA00022679"/>
    </source>
</evidence>
<dbReference type="InterPro" id="IPR016036">
    <property type="entry name" value="Malonyl_transacylase_ACP-bd"/>
</dbReference>
<evidence type="ECO:0000259" key="6">
    <source>
        <dbReference type="PROSITE" id="PS50075"/>
    </source>
</evidence>
<dbReference type="InterPro" id="IPR050091">
    <property type="entry name" value="PKS_NRPS_Biosynth_Enz"/>
</dbReference>
<keyword evidence="2" id="KW-0597">Phosphoprotein</keyword>
<dbReference type="RefSeq" id="WP_023018801.1">
    <property type="nucleotide sequence ID" value="NZ_JASNUQ010000011.1"/>
</dbReference>
<dbReference type="CDD" id="cd00833">
    <property type="entry name" value="PKS"/>
    <property type="match status" value="1"/>
</dbReference>
<evidence type="ECO:0000259" key="7">
    <source>
        <dbReference type="PROSITE" id="PS52004"/>
    </source>
</evidence>
<dbReference type="InterPro" id="IPR014043">
    <property type="entry name" value="Acyl_transferase_dom"/>
</dbReference>
<dbReference type="SMART" id="SM00824">
    <property type="entry name" value="PKS_TE"/>
    <property type="match status" value="1"/>
</dbReference>
<dbReference type="SUPFAM" id="SSF52151">
    <property type="entry name" value="FabD/lysophospholipase-like"/>
    <property type="match status" value="1"/>
</dbReference>
<dbReference type="InterPro" id="IPR018201">
    <property type="entry name" value="Ketoacyl_synth_AS"/>
</dbReference>
<dbReference type="InterPro" id="IPR053778">
    <property type="entry name" value="Pks13"/>
</dbReference>
<dbReference type="InterPro" id="IPR001031">
    <property type="entry name" value="Thioesterase"/>
</dbReference>
<dbReference type="Gene3D" id="1.10.1200.10">
    <property type="entry name" value="ACP-like"/>
    <property type="match status" value="2"/>
</dbReference>
<organism evidence="8 9">
    <name type="scientific">Corynebacterium pseudodiphtheriticum</name>
    <dbReference type="NCBI Taxonomy" id="37637"/>
    <lineage>
        <taxon>Bacteria</taxon>
        <taxon>Bacillati</taxon>
        <taxon>Actinomycetota</taxon>
        <taxon>Actinomycetes</taxon>
        <taxon>Mycobacteriales</taxon>
        <taxon>Corynebacteriaceae</taxon>
        <taxon>Corynebacterium</taxon>
    </lineage>
</organism>
<keyword evidence="9" id="KW-1185">Reference proteome</keyword>
<dbReference type="Proteomes" id="UP001239759">
    <property type="component" value="Unassembled WGS sequence"/>
</dbReference>
<dbReference type="InterPro" id="IPR032821">
    <property type="entry name" value="PKS_assoc"/>
</dbReference>
<dbReference type="SUPFAM" id="SSF55048">
    <property type="entry name" value="Probable ACP-binding domain of malonyl-CoA ACP transacylase"/>
    <property type="match status" value="1"/>
</dbReference>
<dbReference type="SMART" id="SM00823">
    <property type="entry name" value="PKS_PP"/>
    <property type="match status" value="2"/>
</dbReference>
<gene>
    <name evidence="8" type="primary">pks13</name>
    <name evidence="8" type="ORF">QPX23_07500</name>
</gene>
<keyword evidence="3" id="KW-0808">Transferase</keyword>
<dbReference type="InterPro" id="IPR029058">
    <property type="entry name" value="AB_hydrolase_fold"/>
</dbReference>
<feature type="domain" description="Carrier" evidence="6">
    <location>
        <begin position="1"/>
        <end position="78"/>
    </location>
</feature>
<proteinExistence type="predicted"/>
<dbReference type="PROSITE" id="PS00606">
    <property type="entry name" value="KS3_1"/>
    <property type="match status" value="1"/>
</dbReference>
<dbReference type="InterPro" id="IPR020802">
    <property type="entry name" value="TesA-like"/>
</dbReference>
<dbReference type="Pfam" id="PF16197">
    <property type="entry name" value="KAsynt_C_assoc"/>
    <property type="match status" value="1"/>
</dbReference>
<dbReference type="Pfam" id="PF02801">
    <property type="entry name" value="Ketoacyl-synt_C"/>
    <property type="match status" value="1"/>
</dbReference>
<dbReference type="SUPFAM" id="SSF47336">
    <property type="entry name" value="ACP-like"/>
    <property type="match status" value="2"/>
</dbReference>
<dbReference type="PANTHER" id="PTHR43775:SF37">
    <property type="entry name" value="SI:DKEY-61P9.11"/>
    <property type="match status" value="1"/>
</dbReference>
<dbReference type="SUPFAM" id="SSF53474">
    <property type="entry name" value="alpha/beta-Hydrolases"/>
    <property type="match status" value="1"/>
</dbReference>
<evidence type="ECO:0000256" key="5">
    <source>
        <dbReference type="SAM" id="MobiDB-lite"/>
    </source>
</evidence>
<reference evidence="8 9" key="1">
    <citation type="submission" date="2023-05" db="EMBL/GenBank/DDBJ databases">
        <title>Metabolic capabilities are highly conserved among human nasal-associated Corynebacterium species in pangenomic analyses.</title>
        <authorList>
            <person name="Tran T.H."/>
            <person name="Roberts A.Q."/>
            <person name="Escapa I.F."/>
            <person name="Gao W."/>
            <person name="Conlan S."/>
            <person name="Kong H."/>
            <person name="Segre J.A."/>
            <person name="Kelly M.S."/>
            <person name="Lemon K.P."/>
        </authorList>
    </citation>
    <scope>NUCLEOTIDE SEQUENCE [LARGE SCALE GENOMIC DNA]</scope>
    <source>
        <strain evidence="8 9">KPL3772</strain>
    </source>
</reference>
<keyword evidence="1" id="KW-0596">Phosphopantetheine</keyword>
<dbReference type="InterPro" id="IPR020841">
    <property type="entry name" value="PKS_Beta-ketoAc_synthase_dom"/>
</dbReference>
<dbReference type="Pfam" id="PF00550">
    <property type="entry name" value="PP-binding"/>
    <property type="match status" value="1"/>
</dbReference>
<dbReference type="InterPro" id="IPR020806">
    <property type="entry name" value="PKS_PP-bd"/>
</dbReference>
<evidence type="ECO:0000256" key="2">
    <source>
        <dbReference type="ARBA" id="ARBA00022553"/>
    </source>
</evidence>
<dbReference type="Gene3D" id="3.40.366.10">
    <property type="entry name" value="Malonyl-Coenzyme A Acyl Carrier Protein, domain 2"/>
    <property type="match status" value="1"/>
</dbReference>
<dbReference type="InterPro" id="IPR001227">
    <property type="entry name" value="Ac_transferase_dom_sf"/>
</dbReference>
<dbReference type="InterPro" id="IPR016035">
    <property type="entry name" value="Acyl_Trfase/lysoPLipase"/>
</dbReference>
<dbReference type="PROSITE" id="PS52004">
    <property type="entry name" value="KS3_2"/>
    <property type="match status" value="1"/>
</dbReference>
<name>A0ABT7FX48_9CORY</name>
<dbReference type="Pfam" id="PF00698">
    <property type="entry name" value="Acyl_transf_1"/>
    <property type="match status" value="1"/>
</dbReference>
<dbReference type="NCBIfam" id="NF040607">
    <property type="entry name" value="mycolic_Pks13"/>
    <property type="match status" value="1"/>
</dbReference>
<dbReference type="Gene3D" id="3.40.50.1820">
    <property type="entry name" value="alpha/beta hydrolase"/>
    <property type="match status" value="1"/>
</dbReference>
<dbReference type="SUPFAM" id="SSF53901">
    <property type="entry name" value="Thiolase-like"/>
    <property type="match status" value="1"/>
</dbReference>
<dbReference type="PANTHER" id="PTHR43775">
    <property type="entry name" value="FATTY ACID SYNTHASE"/>
    <property type="match status" value="1"/>
</dbReference>
<dbReference type="InterPro" id="IPR036736">
    <property type="entry name" value="ACP-like_sf"/>
</dbReference>
<evidence type="ECO:0000256" key="4">
    <source>
        <dbReference type="ARBA" id="ARBA00023268"/>
    </source>
</evidence>
<dbReference type="InterPro" id="IPR016039">
    <property type="entry name" value="Thiolase-like"/>
</dbReference>
<dbReference type="EMBL" id="JASNUQ010000011">
    <property type="protein sequence ID" value="MDK4290565.1"/>
    <property type="molecule type" value="Genomic_DNA"/>
</dbReference>
<dbReference type="Pfam" id="PF00975">
    <property type="entry name" value="Thioesterase"/>
    <property type="match status" value="1"/>
</dbReference>
<dbReference type="Pfam" id="PF00109">
    <property type="entry name" value="ketoacyl-synt"/>
    <property type="match status" value="1"/>
</dbReference>
<dbReference type="PROSITE" id="PS50075">
    <property type="entry name" value="CARRIER"/>
    <property type="match status" value="2"/>
</dbReference>
<feature type="domain" description="Ketosynthase family 3 (KS3)" evidence="7">
    <location>
        <begin position="112"/>
        <end position="531"/>
    </location>
</feature>
<protein>
    <submittedName>
        <fullName evidence="8">Polyketide synthase Pks13</fullName>
    </submittedName>
</protein>
<keyword evidence="4" id="KW-0511">Multifunctional enzyme</keyword>